<dbReference type="InterPro" id="IPR004635">
    <property type="entry name" value="Pept_S49_SppA"/>
</dbReference>
<dbReference type="GO" id="GO:0008236">
    <property type="term" value="F:serine-type peptidase activity"/>
    <property type="evidence" value="ECO:0007669"/>
    <property type="project" value="UniProtKB-KW"/>
</dbReference>
<name>A0A6V7RIU7_9BACL</name>
<keyword evidence="7" id="KW-1185">Reference proteome</keyword>
<evidence type="ECO:0000313" key="6">
    <source>
        <dbReference type="EMBL" id="CAD2078018.1"/>
    </source>
</evidence>
<sequence length="334" mass="36860">MKRTVALISAIALVLIGISMSVYNTFRAAEWENFFTELAQNSAEIPETVVETGDENNRIAVINIEGVIQDVPESQGFLGSQAGYNHQMTIEALKNIIEDDTTKAIILNVNSPGGGVYESAEIHKYLVEAKEKGKKIYSSMGNMAASGGYYVSAPADKIFATNETITGSIGVIMQSVNYHELAEKYGVKFETYKSGEMKDMLSPTKETPESEKEYVQSIVDSMFDDFVQVVADGRGMSESEVRKIADGRIYLGSEAMKNGLVDEEGYFDDALNALKEEVGKNSQVYEIGTDPSSLGFFGLKSPDLLQNLFKQNDVQTIEALMQKRQGIQPMYLYE</sequence>
<proteinExistence type="inferred from homology"/>
<organism evidence="6 7">
    <name type="scientific">Phocicoccus schoeneichii</name>
    <dbReference type="NCBI Taxonomy" id="1812261"/>
    <lineage>
        <taxon>Bacteria</taxon>
        <taxon>Bacillati</taxon>
        <taxon>Bacillota</taxon>
        <taxon>Bacilli</taxon>
        <taxon>Bacillales</taxon>
        <taxon>Salinicoccaceae</taxon>
        <taxon>Phocicoccus</taxon>
    </lineage>
</organism>
<dbReference type="PANTHER" id="PTHR42987:SF7">
    <property type="entry name" value="SIGNAL PEPTIDE PEPTIDASE SPPA-RELATED"/>
    <property type="match status" value="1"/>
</dbReference>
<dbReference type="AlphaFoldDB" id="A0A6V7RIU7"/>
<keyword evidence="4" id="KW-0720">Serine protease</keyword>
<dbReference type="PANTHER" id="PTHR42987">
    <property type="entry name" value="PEPTIDASE S49"/>
    <property type="match status" value="1"/>
</dbReference>
<dbReference type="InterPro" id="IPR047272">
    <property type="entry name" value="S49_SppA_C"/>
</dbReference>
<accession>A0A6V7RIU7</accession>
<keyword evidence="3" id="KW-0378">Hydrolase</keyword>
<comment type="similarity">
    <text evidence="1">Belongs to the peptidase S49 family.</text>
</comment>
<dbReference type="NCBIfam" id="TIGR00706">
    <property type="entry name" value="SppA_dom"/>
    <property type="match status" value="1"/>
</dbReference>
<evidence type="ECO:0000313" key="7">
    <source>
        <dbReference type="Proteomes" id="UP000521032"/>
    </source>
</evidence>
<dbReference type="EMBL" id="CAJEWE010000010">
    <property type="protein sequence ID" value="CAD2078018.1"/>
    <property type="molecule type" value="Genomic_DNA"/>
</dbReference>
<dbReference type="SUPFAM" id="SSF52096">
    <property type="entry name" value="ClpP/crotonase"/>
    <property type="match status" value="1"/>
</dbReference>
<evidence type="ECO:0000256" key="3">
    <source>
        <dbReference type="ARBA" id="ARBA00022801"/>
    </source>
</evidence>
<gene>
    <name evidence="6" type="primary">sppA</name>
    <name evidence="6" type="ORF">JEOSCH030_01437</name>
</gene>
<dbReference type="GO" id="GO:0006508">
    <property type="term" value="P:proteolysis"/>
    <property type="evidence" value="ECO:0007669"/>
    <property type="project" value="UniProtKB-KW"/>
</dbReference>
<dbReference type="CDD" id="cd07023">
    <property type="entry name" value="S49_Sppa_N_C"/>
    <property type="match status" value="1"/>
</dbReference>
<protein>
    <submittedName>
        <fullName evidence="6">Signal peptide peptidase SppA</fullName>
    </submittedName>
</protein>
<dbReference type="Proteomes" id="UP000521032">
    <property type="component" value="Unassembled WGS sequence"/>
</dbReference>
<keyword evidence="2" id="KW-0645">Protease</keyword>
<reference evidence="6 7" key="1">
    <citation type="submission" date="2020-07" db="EMBL/GenBank/DDBJ databases">
        <authorList>
            <person name="Criscuolo A."/>
        </authorList>
    </citation>
    <scope>NUCLEOTIDE SEQUENCE [LARGE SCALE GENOMIC DNA]</scope>
    <source>
        <strain evidence="7">CIP 111030</strain>
    </source>
</reference>
<dbReference type="RefSeq" id="WP_186088204.1">
    <property type="nucleotide sequence ID" value="NZ_BMDB01000001.1"/>
</dbReference>
<dbReference type="Pfam" id="PF01343">
    <property type="entry name" value="Peptidase_S49"/>
    <property type="match status" value="1"/>
</dbReference>
<evidence type="ECO:0000259" key="5">
    <source>
        <dbReference type="Pfam" id="PF01343"/>
    </source>
</evidence>
<evidence type="ECO:0000256" key="2">
    <source>
        <dbReference type="ARBA" id="ARBA00022670"/>
    </source>
</evidence>
<dbReference type="InterPro" id="IPR002142">
    <property type="entry name" value="Peptidase_S49"/>
</dbReference>
<evidence type="ECO:0000256" key="4">
    <source>
        <dbReference type="ARBA" id="ARBA00022825"/>
    </source>
</evidence>
<feature type="domain" description="Peptidase S49" evidence="5">
    <location>
        <begin position="129"/>
        <end position="278"/>
    </location>
</feature>
<comment type="caution">
    <text evidence="6">The sequence shown here is derived from an EMBL/GenBank/DDBJ whole genome shotgun (WGS) entry which is preliminary data.</text>
</comment>
<dbReference type="InterPro" id="IPR029045">
    <property type="entry name" value="ClpP/crotonase-like_dom_sf"/>
</dbReference>
<evidence type="ECO:0000256" key="1">
    <source>
        <dbReference type="ARBA" id="ARBA00008683"/>
    </source>
</evidence>
<dbReference type="Gene3D" id="3.90.226.10">
    <property type="entry name" value="2-enoyl-CoA Hydratase, Chain A, domain 1"/>
    <property type="match status" value="2"/>
</dbReference>